<sequence length="697" mass="80019">MIKSSLVRMKTTTIIFYSICIIAGCRQKEGSQGKTFTSKIDQNKISMIDDSESLAFFDSQRNSINPVFTAFATGSSKPTGWLLELMKKDLEQGIVGSLDELYPGIKNDDLYRTARRGGLEDIPEMGDLTLTGAEWEKSIMWWNAETIGNWWDGFVRHAYLVDDQKAKLQSMEIVENLLASQDDDGYIGIYKKNLRYQHEGSNGELWAQTTVFRMLLAYYEFSNEARVLKAVEKAMALTMDNYNERGRNPFELTRSFGGATHGLMLTDVCETLYRITGELKYQDYATYLYRAFSTFSVNRSFNDVRYPYLKEKDSLFIGHAVHTYEHLRSLLNAYYVTGHKELELAKDNAMHKLEQCILPSGAGHGNEWLAGRTADPTNTASEFCAMLELRNFYGSAIQKTGKIHYADQAEKLTFNAMLGSRSEDGRAITYGKPDNCYILNGRSISQDEREPRLKYSPTHSEPAVCCVPNYTRNFAYYLDQMWMRRDENIVAVLYGPSKLTTQINGVNVIVEQNTEYPFSDQIEFVITPEKPVEFELSFRKPGWKTSMNFKPNSLSPKLENGYYGIKRTWSQRETINIKFEQEIQTKELRNGEIYFQRGPLVYALPIPHSEKVVKNYELDGFRDFYCLPMNDEHVKITFPSDGGIHFEKESEHITEDSLPYTSNQLVVSMQNGDKKEKVKLKPMGNTVLRKVTFKKAY</sequence>
<dbReference type="InterPro" id="IPR012878">
    <property type="entry name" value="Beta-AFase-like_GH127_cat"/>
</dbReference>
<dbReference type="Pfam" id="PF07944">
    <property type="entry name" value="Beta-AFase-like_GH127_cat"/>
    <property type="match status" value="1"/>
</dbReference>
<gene>
    <name evidence="3" type="ORF">FGG15_18210</name>
</gene>
<evidence type="ECO:0000313" key="4">
    <source>
        <dbReference type="Proteomes" id="UP000751614"/>
    </source>
</evidence>
<dbReference type="Pfam" id="PF20736">
    <property type="entry name" value="Glyco_hydro127M"/>
    <property type="match status" value="1"/>
</dbReference>
<dbReference type="InterPro" id="IPR008928">
    <property type="entry name" value="6-hairpin_glycosidase_sf"/>
</dbReference>
<dbReference type="PANTHER" id="PTHR43465:SF2">
    <property type="entry name" value="DUF1680 DOMAIN PROTEIN (AFU_ORTHOLOGUE AFUA_1G08910)"/>
    <property type="match status" value="1"/>
</dbReference>
<dbReference type="EMBL" id="VCNI01000004">
    <property type="protein sequence ID" value="TMU50734.1"/>
    <property type="molecule type" value="Genomic_DNA"/>
</dbReference>
<dbReference type="SUPFAM" id="SSF48208">
    <property type="entry name" value="Six-hairpin glycosidases"/>
    <property type="match status" value="1"/>
</dbReference>
<evidence type="ECO:0008006" key="5">
    <source>
        <dbReference type="Google" id="ProtNLM"/>
    </source>
</evidence>
<accession>A0ABY2WGP4</accession>
<proteinExistence type="predicted"/>
<dbReference type="Proteomes" id="UP000751614">
    <property type="component" value="Unassembled WGS sequence"/>
</dbReference>
<dbReference type="PANTHER" id="PTHR43465">
    <property type="entry name" value="DUF1680 DOMAIN PROTEIN (AFU_ORTHOLOGUE AFUA_1G08910)"/>
    <property type="match status" value="1"/>
</dbReference>
<evidence type="ECO:0000259" key="1">
    <source>
        <dbReference type="Pfam" id="PF07944"/>
    </source>
</evidence>
<dbReference type="PROSITE" id="PS51257">
    <property type="entry name" value="PROKAR_LIPOPROTEIN"/>
    <property type="match status" value="1"/>
</dbReference>
<comment type="caution">
    <text evidence="3">The sequence shown here is derived from an EMBL/GenBank/DDBJ whole genome shotgun (WGS) entry which is preliminary data.</text>
</comment>
<reference evidence="3 4" key="1">
    <citation type="submission" date="2019-05" db="EMBL/GenBank/DDBJ databases">
        <title>Flagellimonas sp. AsT0115, sp. nov., isolated from a marine red algae, Asparagopsis taxiformis.</title>
        <authorList>
            <person name="Kim J."/>
            <person name="Jeong S.E."/>
            <person name="Jeon C.O."/>
        </authorList>
    </citation>
    <scope>NUCLEOTIDE SEQUENCE [LARGE SCALE GENOMIC DNA]</scope>
    <source>
        <strain evidence="3 4">AsT0115</strain>
    </source>
</reference>
<feature type="domain" description="Non-reducing end beta-L-arabinofuranosidase-like GH127 catalytic" evidence="1">
    <location>
        <begin position="134"/>
        <end position="477"/>
    </location>
</feature>
<dbReference type="InterPro" id="IPR049174">
    <property type="entry name" value="Beta-AFase-like"/>
</dbReference>
<keyword evidence="4" id="KW-1185">Reference proteome</keyword>
<organism evidence="3 4">
    <name type="scientific">Flagellimonas algicola</name>
    <dbReference type="NCBI Taxonomy" id="2583815"/>
    <lineage>
        <taxon>Bacteria</taxon>
        <taxon>Pseudomonadati</taxon>
        <taxon>Bacteroidota</taxon>
        <taxon>Flavobacteriia</taxon>
        <taxon>Flavobacteriales</taxon>
        <taxon>Flavobacteriaceae</taxon>
        <taxon>Flagellimonas</taxon>
    </lineage>
</organism>
<feature type="domain" description="Non-reducing end beta-L-arabinofuranosidase-like GH127 middle" evidence="2">
    <location>
        <begin position="489"/>
        <end position="579"/>
    </location>
</feature>
<evidence type="ECO:0000313" key="3">
    <source>
        <dbReference type="EMBL" id="TMU50734.1"/>
    </source>
</evidence>
<dbReference type="InterPro" id="IPR049046">
    <property type="entry name" value="Beta-AFase-like_GH127_middle"/>
</dbReference>
<name>A0ABY2WGP4_9FLAO</name>
<evidence type="ECO:0000259" key="2">
    <source>
        <dbReference type="Pfam" id="PF20736"/>
    </source>
</evidence>
<protein>
    <recommendedName>
        <fullName evidence="5">Beta-L-arabinofuranosidase (Glycosyl hydrolase family 127)</fullName>
    </recommendedName>
</protein>